<dbReference type="Proteomes" id="UP000054498">
    <property type="component" value="Unassembled WGS sequence"/>
</dbReference>
<organism evidence="2 3">
    <name type="scientific">Monoraphidium neglectum</name>
    <dbReference type="NCBI Taxonomy" id="145388"/>
    <lineage>
        <taxon>Eukaryota</taxon>
        <taxon>Viridiplantae</taxon>
        <taxon>Chlorophyta</taxon>
        <taxon>core chlorophytes</taxon>
        <taxon>Chlorophyceae</taxon>
        <taxon>CS clade</taxon>
        <taxon>Sphaeropleales</taxon>
        <taxon>Selenastraceae</taxon>
        <taxon>Monoraphidium</taxon>
    </lineage>
</organism>
<name>A0A0D2LWG6_9CHLO</name>
<feature type="compositionally biased region" description="Basic and acidic residues" evidence="1">
    <location>
        <begin position="1"/>
        <end position="11"/>
    </location>
</feature>
<reference evidence="2 3" key="1">
    <citation type="journal article" date="2013" name="BMC Genomics">
        <title>Reconstruction of the lipid metabolism for the microalga Monoraphidium neglectum from its genome sequence reveals characteristics suitable for biofuel production.</title>
        <authorList>
            <person name="Bogen C."/>
            <person name="Al-Dilaimi A."/>
            <person name="Albersmeier A."/>
            <person name="Wichmann J."/>
            <person name="Grundmann M."/>
            <person name="Rupp O."/>
            <person name="Lauersen K.J."/>
            <person name="Blifernez-Klassen O."/>
            <person name="Kalinowski J."/>
            <person name="Goesmann A."/>
            <person name="Mussgnug J.H."/>
            <person name="Kruse O."/>
        </authorList>
    </citation>
    <scope>NUCLEOTIDE SEQUENCE [LARGE SCALE GENOMIC DNA]</scope>
    <source>
        <strain evidence="2 3">SAG 48.87</strain>
    </source>
</reference>
<feature type="region of interest" description="Disordered" evidence="1">
    <location>
        <begin position="1"/>
        <end position="112"/>
    </location>
</feature>
<dbReference type="EMBL" id="KK104449">
    <property type="protein sequence ID" value="KIY93901.1"/>
    <property type="molecule type" value="Genomic_DNA"/>
</dbReference>
<feature type="compositionally biased region" description="Low complexity" evidence="1">
    <location>
        <begin position="45"/>
        <end position="54"/>
    </location>
</feature>
<proteinExistence type="predicted"/>
<evidence type="ECO:0000313" key="3">
    <source>
        <dbReference type="Proteomes" id="UP000054498"/>
    </source>
</evidence>
<accession>A0A0D2LWG6</accession>
<evidence type="ECO:0000313" key="2">
    <source>
        <dbReference type="EMBL" id="KIY93901.1"/>
    </source>
</evidence>
<feature type="compositionally biased region" description="Acidic residues" evidence="1">
    <location>
        <begin position="73"/>
        <end position="86"/>
    </location>
</feature>
<feature type="compositionally biased region" description="Low complexity" evidence="1">
    <location>
        <begin position="90"/>
        <end position="100"/>
    </location>
</feature>
<keyword evidence="3" id="KW-1185">Reference proteome</keyword>
<dbReference type="AlphaFoldDB" id="A0A0D2LWG6"/>
<protein>
    <submittedName>
        <fullName evidence="2">Uncharacterized protein</fullName>
    </submittedName>
</protein>
<dbReference type="KEGG" id="mng:MNEG_14061"/>
<dbReference type="GeneID" id="25731586"/>
<sequence>MHFADAGRDAEGSSGPGSSDEEDGSQSSRWARGGQGQDQGDSRDAAGAGSSLGARDGGCIGSDMVGSCSGTSSDEEDSSDGSEEGDRDAALPLPEAASAAVSRPTAPTGVRLDRSSCRLSAAQRAGLRARLAAGVPVGGIKVHKAP</sequence>
<evidence type="ECO:0000256" key="1">
    <source>
        <dbReference type="SAM" id="MobiDB-lite"/>
    </source>
</evidence>
<gene>
    <name evidence="2" type="ORF">MNEG_14061</name>
</gene>
<dbReference type="RefSeq" id="XP_013892921.1">
    <property type="nucleotide sequence ID" value="XM_014037467.1"/>
</dbReference>